<evidence type="ECO:0000313" key="2">
    <source>
        <dbReference type="Proteomes" id="UP000295055"/>
    </source>
</evidence>
<dbReference type="RefSeq" id="WP_132494913.1">
    <property type="nucleotide sequence ID" value="NZ_SMAS01000001.1"/>
</dbReference>
<sequence length="102" mass="11535">MGKYLVRCFPSHHTKEAALKSAIAQIKLSRQGKPQNINASRKMREATDVRQSNLTMSKFFPPLPGYIEQQRIAEDLMRYARYIAKGIAPGNYGYGEGRNMGD</sequence>
<protein>
    <submittedName>
        <fullName evidence="1">Uncharacterized protein</fullName>
    </submittedName>
</protein>
<gene>
    <name evidence="1" type="ORF">EC835_101653</name>
</gene>
<name>A0A4R3NSY1_9GAMM</name>
<proteinExistence type="predicted"/>
<accession>A0A4R3NSY1</accession>
<reference evidence="1 2" key="1">
    <citation type="submission" date="2019-03" db="EMBL/GenBank/DDBJ databases">
        <title>Genomic analyses of the natural microbiome of Caenorhabditis elegans.</title>
        <authorList>
            <person name="Samuel B."/>
        </authorList>
    </citation>
    <scope>NUCLEOTIDE SEQUENCE [LARGE SCALE GENOMIC DNA]</scope>
    <source>
        <strain evidence="1 2">JUb102</strain>
    </source>
</reference>
<dbReference type="OrthoDB" id="9974259at2"/>
<evidence type="ECO:0000313" key="1">
    <source>
        <dbReference type="EMBL" id="TCT38633.1"/>
    </source>
</evidence>
<dbReference type="EMBL" id="SMAS01000001">
    <property type="protein sequence ID" value="TCT38633.1"/>
    <property type="molecule type" value="Genomic_DNA"/>
</dbReference>
<comment type="caution">
    <text evidence="1">The sequence shown here is derived from an EMBL/GenBank/DDBJ whole genome shotgun (WGS) entry which is preliminary data.</text>
</comment>
<organism evidence="1 2">
    <name type="scientific">Providencia alcalifaciens</name>
    <dbReference type="NCBI Taxonomy" id="126385"/>
    <lineage>
        <taxon>Bacteria</taxon>
        <taxon>Pseudomonadati</taxon>
        <taxon>Pseudomonadota</taxon>
        <taxon>Gammaproteobacteria</taxon>
        <taxon>Enterobacterales</taxon>
        <taxon>Morganellaceae</taxon>
        <taxon>Providencia</taxon>
    </lineage>
</organism>
<dbReference type="AlphaFoldDB" id="A0A4R3NSY1"/>
<dbReference type="Proteomes" id="UP000295055">
    <property type="component" value="Unassembled WGS sequence"/>
</dbReference>